<protein>
    <submittedName>
        <fullName evidence="1">Uncharacterized protein</fullName>
    </submittedName>
</protein>
<accession>A0AAP7FJ84</accession>
<evidence type="ECO:0000313" key="1">
    <source>
        <dbReference type="EMBL" id="OAH47318.1"/>
    </source>
</evidence>
<dbReference type="Proteomes" id="UP000077242">
    <property type="component" value="Unassembled WGS sequence"/>
</dbReference>
<reference evidence="2" key="1">
    <citation type="submission" date="2016-02" db="EMBL/GenBank/DDBJ databases">
        <title>Dietzia cinnamea strain CD11_5 genome sequencing and assembly.</title>
        <authorList>
            <person name="Kaur G."/>
            <person name="Nair G.R."/>
            <person name="Mayilraj S."/>
        </authorList>
    </citation>
    <scope>NUCLEOTIDE SEQUENCE [LARGE SCALE GENOMIC DNA]</scope>
    <source>
        <strain evidence="2">CD10_2</strain>
    </source>
</reference>
<dbReference type="AlphaFoldDB" id="A0AAP7FJ84"/>
<gene>
    <name evidence="1" type="ORF">AYJ70_27330</name>
</gene>
<comment type="caution">
    <text evidence="1">The sequence shown here is derived from an EMBL/GenBank/DDBJ whole genome shotgun (WGS) entry which is preliminary data.</text>
</comment>
<organism evidence="1 2">
    <name type="scientific">Pseudomonas monteilii</name>
    <dbReference type="NCBI Taxonomy" id="76759"/>
    <lineage>
        <taxon>Bacteria</taxon>
        <taxon>Pseudomonadati</taxon>
        <taxon>Pseudomonadota</taxon>
        <taxon>Gammaproteobacteria</taxon>
        <taxon>Pseudomonadales</taxon>
        <taxon>Pseudomonadaceae</taxon>
        <taxon>Pseudomonas</taxon>
    </lineage>
</organism>
<sequence length="70" mass="7476">MPPADLLQSLWLTLCPATGVWDWVQSEILAETGSIHNPEHTHLIDANVGVLWASTGFAKQGAVGRHAGVC</sequence>
<proteinExistence type="predicted"/>
<name>A0AAP7FJ84_9PSED</name>
<evidence type="ECO:0000313" key="2">
    <source>
        <dbReference type="Proteomes" id="UP000077242"/>
    </source>
</evidence>
<dbReference type="EMBL" id="LSTU01000049">
    <property type="protein sequence ID" value="OAH47318.1"/>
    <property type="molecule type" value="Genomic_DNA"/>
</dbReference>